<evidence type="ECO:0000313" key="4">
    <source>
        <dbReference type="Proteomes" id="UP000032233"/>
    </source>
</evidence>
<dbReference type="AlphaFoldDB" id="A0A0D2K0A8"/>
<dbReference type="Gene3D" id="1.10.260.40">
    <property type="entry name" value="lambda repressor-like DNA-binding domains"/>
    <property type="match status" value="1"/>
</dbReference>
<dbReference type="SUPFAM" id="SSF47413">
    <property type="entry name" value="lambda repressor-like DNA-binding domains"/>
    <property type="match status" value="1"/>
</dbReference>
<dbReference type="CDD" id="cd00093">
    <property type="entry name" value="HTH_XRE"/>
    <property type="match status" value="1"/>
</dbReference>
<evidence type="ECO:0000313" key="3">
    <source>
        <dbReference type="EMBL" id="KIX15175.1"/>
    </source>
</evidence>
<dbReference type="RefSeq" id="WP_052514873.1">
    <property type="nucleotide sequence ID" value="NZ_AZAC01000004.1"/>
</dbReference>
<keyword evidence="1" id="KW-0238">DNA-binding</keyword>
<dbReference type="SMART" id="SM00530">
    <property type="entry name" value="HTH_XRE"/>
    <property type="match status" value="1"/>
</dbReference>
<dbReference type="Pfam" id="PF01381">
    <property type="entry name" value="HTH_3"/>
    <property type="match status" value="1"/>
</dbReference>
<gene>
    <name evidence="3" type="ORF">X474_05410</name>
</gene>
<feature type="domain" description="HTH cro/C1-type" evidence="2">
    <location>
        <begin position="20"/>
        <end position="72"/>
    </location>
</feature>
<organism evidence="3 4">
    <name type="scientific">Dethiosulfatarculus sandiegensis</name>
    <dbReference type="NCBI Taxonomy" id="1429043"/>
    <lineage>
        <taxon>Bacteria</taxon>
        <taxon>Pseudomonadati</taxon>
        <taxon>Thermodesulfobacteriota</taxon>
        <taxon>Desulfarculia</taxon>
        <taxon>Desulfarculales</taxon>
        <taxon>Desulfarculaceae</taxon>
        <taxon>Dethiosulfatarculus</taxon>
    </lineage>
</organism>
<dbReference type="Proteomes" id="UP000032233">
    <property type="component" value="Unassembled WGS sequence"/>
</dbReference>
<name>A0A0D2K0A8_9BACT</name>
<protein>
    <submittedName>
        <fullName evidence="3">Cro/Cl family transcriptional regulator</fullName>
    </submittedName>
</protein>
<dbReference type="PANTHER" id="PTHR46558:SF13">
    <property type="entry name" value="HTH-TYPE TRANSCRIPTIONAL REGULATOR IMMR"/>
    <property type="match status" value="1"/>
</dbReference>
<dbReference type="OrthoDB" id="5460881at2"/>
<dbReference type="GO" id="GO:0003677">
    <property type="term" value="F:DNA binding"/>
    <property type="evidence" value="ECO:0007669"/>
    <property type="project" value="UniProtKB-KW"/>
</dbReference>
<comment type="caution">
    <text evidence="3">The sequence shown here is derived from an EMBL/GenBank/DDBJ whole genome shotgun (WGS) entry which is preliminary data.</text>
</comment>
<keyword evidence="4" id="KW-1185">Reference proteome</keyword>
<dbReference type="EMBL" id="AZAC01000004">
    <property type="protein sequence ID" value="KIX15175.1"/>
    <property type="molecule type" value="Genomic_DNA"/>
</dbReference>
<evidence type="ECO:0000259" key="2">
    <source>
        <dbReference type="PROSITE" id="PS50943"/>
    </source>
</evidence>
<dbReference type="InterPro" id="IPR010982">
    <property type="entry name" value="Lambda_DNA-bd_dom_sf"/>
</dbReference>
<proteinExistence type="predicted"/>
<accession>A0A0D2K0A8</accession>
<dbReference type="PANTHER" id="PTHR46558">
    <property type="entry name" value="TRACRIPTIONAL REGULATORY PROTEIN-RELATED-RELATED"/>
    <property type="match status" value="1"/>
</dbReference>
<evidence type="ECO:0000256" key="1">
    <source>
        <dbReference type="ARBA" id="ARBA00023125"/>
    </source>
</evidence>
<sequence>MPKKRIQLEKKQEFLARLCQVRKRAGFKQSQVAERLGVSQASYGRWEKGVDDLPIGALPILSRLFGLSIDWLLTGQDVPALPEKDQDSDEWELNKLQSQVDFLLQQEDRFLRNEKKHLEIRQKLHEENERLWQSLREKDALLKETESKQTSQAKNRFISADQNEQMKLIYDALQLEGELEPAHLLEALVGLSNILKVMAGEPGNKKGQKKAV</sequence>
<dbReference type="InterPro" id="IPR001387">
    <property type="entry name" value="Cro/C1-type_HTH"/>
</dbReference>
<dbReference type="PROSITE" id="PS50943">
    <property type="entry name" value="HTH_CROC1"/>
    <property type="match status" value="1"/>
</dbReference>
<reference evidence="3 4" key="1">
    <citation type="submission" date="2013-11" db="EMBL/GenBank/DDBJ databases">
        <title>Metagenomic analysis of a methanogenic consortium involved in long chain n-alkane degradation.</title>
        <authorList>
            <person name="Davidova I.A."/>
            <person name="Callaghan A.V."/>
            <person name="Wawrik B."/>
            <person name="Pruitt S."/>
            <person name="Marks C."/>
            <person name="Duncan K.E."/>
            <person name="Suflita J.M."/>
        </authorList>
    </citation>
    <scope>NUCLEOTIDE SEQUENCE [LARGE SCALE GENOMIC DNA]</scope>
    <source>
        <strain evidence="3 4">SPR</strain>
    </source>
</reference>
<dbReference type="InParanoid" id="A0A0D2K0A8"/>